<feature type="binding site" evidence="5">
    <location>
        <begin position="82"/>
        <end position="84"/>
    </location>
    <ligand>
        <name>L-histidine</name>
        <dbReference type="ChEBI" id="CHEBI:57595"/>
    </ligand>
</feature>
<evidence type="ECO:0000256" key="2">
    <source>
        <dbReference type="ARBA" id="ARBA00022741"/>
    </source>
</evidence>
<dbReference type="Pfam" id="PF03129">
    <property type="entry name" value="HGTP_anticodon"/>
    <property type="match status" value="1"/>
</dbReference>
<sequence length="440" mass="49548">MSEEDVLNPPRGMRDLIGVDAELHEYMVELFKETARRNGFKPIITPTVEYFRLFEKKSGEEIRRSMYVFQDKAGRTLALRPEVTASVVRAYLKEMRSQPKPIRLYYVAQCFRYEEPQKARYREFWQGGLEIIGDPDINADVSAAFTASNFLEELGVKHYYVVGNVATYRVIMGRIGIPEETQDLVLHLIDKDRVSEALQVLRDKTSREDIVELFGKLLNSGIDEALSVIMDFRELGEGYFIIESELAKTREFIELLNQVGFNAAYEPKLVRGLAYYTGLIFEYKTSGGLSVSIGGGGRYDGLTRVYGGEYEYSTGLALGLDRIMLLLDPGKILPSKTTVLISILEGVPLKAGYELVRRIRVKGVEVIPYRARSLSKALSLANRINAGLVVIIGRREYESGSIIVKNMSTGEQKYIGLNDINTFLDYIKGAGTQHPRDNAG</sequence>
<keyword evidence="4 7" id="KW-0030">Aminoacyl-tRNA synthetase</keyword>
<dbReference type="GeneID" id="13061712"/>
<dbReference type="PROSITE" id="PS50862">
    <property type="entry name" value="AA_TRNA_LIGASE_II"/>
    <property type="match status" value="1"/>
</dbReference>
<dbReference type="InterPro" id="IPR041715">
    <property type="entry name" value="HisRS-like_core"/>
</dbReference>
<dbReference type="InterPro" id="IPR045864">
    <property type="entry name" value="aa-tRNA-synth_II/BPL/LPL"/>
</dbReference>
<feature type="binding site" evidence="5">
    <location>
        <position position="112"/>
    </location>
    <ligand>
        <name>L-histidine</name>
        <dbReference type="ChEBI" id="CHEBI:57595"/>
    </ligand>
</feature>
<dbReference type="OrthoDB" id="8659at2157"/>
<dbReference type="RefSeq" id="WP_014768073.1">
    <property type="nucleotide sequence ID" value="NC_018001.1"/>
</dbReference>
<dbReference type="eggNOG" id="arCOG00404">
    <property type="taxonomic scope" value="Archaea"/>
</dbReference>
<evidence type="ECO:0000256" key="1">
    <source>
        <dbReference type="ARBA" id="ARBA00008226"/>
    </source>
</evidence>
<dbReference type="SUPFAM" id="SSF52954">
    <property type="entry name" value="Class II aaRS ABD-related"/>
    <property type="match status" value="1"/>
</dbReference>
<comment type="catalytic activity">
    <reaction evidence="3 4">
        <text>tRNA(His) + L-histidine + ATP = L-histidyl-tRNA(His) + AMP + diphosphate + H(+)</text>
        <dbReference type="Rhea" id="RHEA:17313"/>
        <dbReference type="Rhea" id="RHEA-COMP:9665"/>
        <dbReference type="Rhea" id="RHEA-COMP:9689"/>
        <dbReference type="ChEBI" id="CHEBI:15378"/>
        <dbReference type="ChEBI" id="CHEBI:30616"/>
        <dbReference type="ChEBI" id="CHEBI:33019"/>
        <dbReference type="ChEBI" id="CHEBI:57595"/>
        <dbReference type="ChEBI" id="CHEBI:78442"/>
        <dbReference type="ChEBI" id="CHEBI:78527"/>
        <dbReference type="ChEBI" id="CHEBI:456215"/>
        <dbReference type="EC" id="6.1.1.21"/>
    </reaction>
</comment>
<protein>
    <recommendedName>
        <fullName evidence="4">Histidine--tRNA ligase</fullName>
        <ecNumber evidence="4">6.1.1.21</ecNumber>
    </recommendedName>
    <alternativeName>
        <fullName evidence="4">Histidyl-tRNA synthetase</fullName>
        <shortName evidence="4">HisRS</shortName>
    </alternativeName>
</protein>
<organism evidence="7 8">
    <name type="scientific">Desulfurococcus amylolyticus DSM 16532</name>
    <dbReference type="NCBI Taxonomy" id="768672"/>
    <lineage>
        <taxon>Archaea</taxon>
        <taxon>Thermoproteota</taxon>
        <taxon>Thermoprotei</taxon>
        <taxon>Desulfurococcales</taxon>
        <taxon>Desulfurococcaceae</taxon>
        <taxon>Desulfurococcus</taxon>
    </lineage>
</organism>
<comment type="subcellular location">
    <subcellularLocation>
        <location evidence="4">Cytoplasm</location>
    </subcellularLocation>
</comment>
<gene>
    <name evidence="4" type="primary">hisS</name>
    <name evidence="7" type="ORF">Desfe_1314</name>
</gene>
<dbReference type="InterPro" id="IPR004154">
    <property type="entry name" value="Anticodon-bd"/>
</dbReference>
<accession>I3XTA7</accession>
<dbReference type="PANTHER" id="PTHR43707:SF1">
    <property type="entry name" value="HISTIDINE--TRNA LIGASE, MITOCHONDRIAL-RELATED"/>
    <property type="match status" value="1"/>
</dbReference>
<dbReference type="SUPFAM" id="SSF55681">
    <property type="entry name" value="Class II aaRS and biotin synthetases"/>
    <property type="match status" value="1"/>
</dbReference>
<dbReference type="GO" id="GO:0005737">
    <property type="term" value="C:cytoplasm"/>
    <property type="evidence" value="ECO:0007669"/>
    <property type="project" value="UniProtKB-SubCell"/>
</dbReference>
<dbReference type="Proteomes" id="UP000006175">
    <property type="component" value="Chromosome"/>
</dbReference>
<evidence type="ECO:0000313" key="7">
    <source>
        <dbReference type="EMBL" id="AFL67181.1"/>
    </source>
</evidence>
<feature type="binding site" evidence="5">
    <location>
        <position position="130"/>
    </location>
    <ligand>
        <name>L-histidine</name>
        <dbReference type="ChEBI" id="CHEBI:57595"/>
    </ligand>
</feature>
<dbReference type="HOGENOM" id="CLU_025113_3_1_2"/>
<dbReference type="InterPro" id="IPR015807">
    <property type="entry name" value="His-tRNA-ligase"/>
</dbReference>
<dbReference type="GO" id="GO:0004821">
    <property type="term" value="F:histidine-tRNA ligase activity"/>
    <property type="evidence" value="ECO:0007669"/>
    <property type="project" value="UniProtKB-UniRule"/>
</dbReference>
<dbReference type="Gene3D" id="3.40.50.800">
    <property type="entry name" value="Anticodon-binding domain"/>
    <property type="match status" value="1"/>
</dbReference>
<dbReference type="EMBL" id="CP003321">
    <property type="protein sequence ID" value="AFL67181.1"/>
    <property type="molecule type" value="Genomic_DNA"/>
</dbReference>
<dbReference type="GO" id="GO:0005524">
    <property type="term" value="F:ATP binding"/>
    <property type="evidence" value="ECO:0007669"/>
    <property type="project" value="UniProtKB-UniRule"/>
</dbReference>
<name>I3XTA7_DESAM</name>
<feature type="binding site" evidence="5">
    <location>
        <position position="126"/>
    </location>
    <ligand>
        <name>L-histidine</name>
        <dbReference type="ChEBI" id="CHEBI:57595"/>
    </ligand>
</feature>
<feature type="binding site" evidence="5">
    <location>
        <begin position="275"/>
        <end position="276"/>
    </location>
    <ligand>
        <name>L-histidine</name>
        <dbReference type="ChEBI" id="CHEBI:57595"/>
    </ligand>
</feature>
<proteinExistence type="inferred from homology"/>
<keyword evidence="8" id="KW-1185">Reference proteome</keyword>
<dbReference type="PANTHER" id="PTHR43707">
    <property type="entry name" value="HISTIDYL-TRNA SYNTHETASE"/>
    <property type="match status" value="1"/>
</dbReference>
<evidence type="ECO:0000259" key="6">
    <source>
        <dbReference type="PROSITE" id="PS50862"/>
    </source>
</evidence>
<comment type="similarity">
    <text evidence="1 4">Belongs to the class-II aminoacyl-tRNA synthetase family.</text>
</comment>
<dbReference type="InterPro" id="IPR006195">
    <property type="entry name" value="aa-tRNA-synth_II"/>
</dbReference>
<keyword evidence="4" id="KW-0963">Cytoplasm</keyword>
<keyword evidence="4" id="KW-0067">ATP-binding</keyword>
<keyword evidence="4 7" id="KW-0436">Ligase</keyword>
<dbReference type="InterPro" id="IPR004516">
    <property type="entry name" value="HisRS/HisZ"/>
</dbReference>
<feature type="binding site" evidence="5">
    <location>
        <position position="271"/>
    </location>
    <ligand>
        <name>L-histidine</name>
        <dbReference type="ChEBI" id="CHEBI:57595"/>
    </ligand>
</feature>
<reference evidence="7 8" key="1">
    <citation type="journal article" date="2012" name="J. Bacteriol.">
        <title>Complete Genome Sequence of Desulfurococcus fermentans, a Hyperthermophilic Cellulolytic Crenarchaeon Isolated from a Freshwater Hot Spring in Kamchatka, Russia.</title>
        <authorList>
            <person name="Susanti D."/>
            <person name="Johnson E.F."/>
            <person name="Rodriguez J.R."/>
            <person name="Anderson I."/>
            <person name="Perevalova A.A."/>
            <person name="Kyrpides N."/>
            <person name="Lucas S."/>
            <person name="Han J."/>
            <person name="Lapidus A."/>
            <person name="Cheng J.F."/>
            <person name="Goodwin L."/>
            <person name="Pitluck S."/>
            <person name="Mavrommatis K."/>
            <person name="Peters L."/>
            <person name="Land M.L."/>
            <person name="Hauser L."/>
            <person name="Gopalan V."/>
            <person name="Chan P.P."/>
            <person name="Lowe T.M."/>
            <person name="Atomi H."/>
            <person name="Bonch-Osmolovskaya E.A."/>
            <person name="Woyke T."/>
            <person name="Mukhopadhyay B."/>
        </authorList>
    </citation>
    <scope>NUCLEOTIDE SEQUENCE [LARGE SCALE GENOMIC DNA]</scope>
    <source>
        <strain evidence="7 8">DSM 16532</strain>
    </source>
</reference>
<dbReference type="PIRSF" id="PIRSF001549">
    <property type="entry name" value="His-tRNA_synth"/>
    <property type="match status" value="1"/>
</dbReference>
<dbReference type="NCBIfam" id="TIGR00442">
    <property type="entry name" value="hisS"/>
    <property type="match status" value="1"/>
</dbReference>
<evidence type="ECO:0000256" key="5">
    <source>
        <dbReference type="PIRSR" id="PIRSR001549-1"/>
    </source>
</evidence>
<dbReference type="InterPro" id="IPR036621">
    <property type="entry name" value="Anticodon-bd_dom_sf"/>
</dbReference>
<dbReference type="HAMAP" id="MF_00127">
    <property type="entry name" value="His_tRNA_synth"/>
    <property type="match status" value="1"/>
</dbReference>
<feature type="domain" description="Aminoacyl-transfer RNA synthetases class-II family profile" evidence="6">
    <location>
        <begin position="22"/>
        <end position="327"/>
    </location>
</feature>
<dbReference type="Gene3D" id="3.30.930.10">
    <property type="entry name" value="Bira Bifunctional Protein, Domain 2"/>
    <property type="match status" value="1"/>
</dbReference>
<keyword evidence="2 4" id="KW-0547">Nucleotide-binding</keyword>
<dbReference type="CDD" id="cd00773">
    <property type="entry name" value="HisRS-like_core"/>
    <property type="match status" value="1"/>
</dbReference>
<evidence type="ECO:0000256" key="3">
    <source>
        <dbReference type="ARBA" id="ARBA00047639"/>
    </source>
</evidence>
<dbReference type="Pfam" id="PF13393">
    <property type="entry name" value="tRNA-synt_His"/>
    <property type="match status" value="1"/>
</dbReference>
<evidence type="ECO:0000313" key="8">
    <source>
        <dbReference type="Proteomes" id="UP000006175"/>
    </source>
</evidence>
<dbReference type="EC" id="6.1.1.21" evidence="4"/>
<dbReference type="AlphaFoldDB" id="I3XTA7"/>
<dbReference type="GO" id="GO:0006427">
    <property type="term" value="P:histidyl-tRNA aminoacylation"/>
    <property type="evidence" value="ECO:0007669"/>
    <property type="project" value="UniProtKB-UniRule"/>
</dbReference>
<dbReference type="KEGG" id="dfd:Desfe_1314"/>
<keyword evidence="4" id="KW-0648">Protein biosynthesis</keyword>
<evidence type="ECO:0000256" key="4">
    <source>
        <dbReference type="HAMAP-Rule" id="MF_00127"/>
    </source>
</evidence>